<dbReference type="KEGG" id="red:roselon_03364"/>
<dbReference type="RefSeq" id="WP_198020768.1">
    <property type="nucleotide sequence ID" value="NZ_CP004372.1"/>
</dbReference>
<name>W8S5W5_9RHOB</name>
<evidence type="ECO:0000313" key="2">
    <source>
        <dbReference type="EMBL" id="AHM05622.1"/>
    </source>
</evidence>
<keyword evidence="1" id="KW-0812">Transmembrane</keyword>
<keyword evidence="3" id="KW-1185">Reference proteome</keyword>
<dbReference type="HOGENOM" id="CLU_204531_0_0_5"/>
<accession>W8S5W5</accession>
<sequence>MLNLIGAALGLVLGGLIAWRRKGNRLDIAQYAAVFTIIGFLLGTVAMLLMPAP</sequence>
<feature type="transmembrane region" description="Helical" evidence="1">
    <location>
        <begin position="28"/>
        <end position="50"/>
    </location>
</feature>
<keyword evidence="1" id="KW-1133">Transmembrane helix</keyword>
<reference evidence="2 3" key="1">
    <citation type="submission" date="2013-03" db="EMBL/GenBank/DDBJ databases">
        <authorList>
            <person name="Fiebig A."/>
            <person name="Goeker M."/>
            <person name="Klenk H.-P.P."/>
        </authorList>
    </citation>
    <scope>NUCLEOTIDE SEQUENCE [LARGE SCALE GENOMIC DNA]</scope>
    <source>
        <strain evidence="3">DSM 19469</strain>
    </source>
</reference>
<dbReference type="EMBL" id="CP004372">
    <property type="protein sequence ID" value="AHM05622.1"/>
    <property type="molecule type" value="Genomic_DNA"/>
</dbReference>
<keyword evidence="1" id="KW-0472">Membrane</keyword>
<proteinExistence type="predicted"/>
<protein>
    <submittedName>
        <fullName evidence="2">Uncharacterized protein</fullName>
    </submittedName>
</protein>
<organism evidence="2 3">
    <name type="scientific">Roseicyclus elongatus DSM 19469</name>
    <dbReference type="NCBI Taxonomy" id="1294273"/>
    <lineage>
        <taxon>Bacteria</taxon>
        <taxon>Pseudomonadati</taxon>
        <taxon>Pseudomonadota</taxon>
        <taxon>Alphaproteobacteria</taxon>
        <taxon>Rhodobacterales</taxon>
        <taxon>Roseobacteraceae</taxon>
        <taxon>Roseicyclus</taxon>
    </lineage>
</organism>
<evidence type="ECO:0000256" key="1">
    <source>
        <dbReference type="SAM" id="Phobius"/>
    </source>
</evidence>
<evidence type="ECO:0000313" key="3">
    <source>
        <dbReference type="Proteomes" id="UP000019593"/>
    </source>
</evidence>
<dbReference type="STRING" id="1294273.roselon_03364"/>
<dbReference type="AlphaFoldDB" id="W8S5W5"/>
<gene>
    <name evidence="2" type="ORF">roselon_03364</name>
</gene>
<dbReference type="Proteomes" id="UP000019593">
    <property type="component" value="Chromosome"/>
</dbReference>